<dbReference type="EMBL" id="LKAM01000006">
    <property type="protein sequence ID" value="KUM48211.1"/>
    <property type="molecule type" value="Genomic_DNA"/>
</dbReference>
<reference evidence="1" key="1">
    <citation type="journal article" date="2015" name="Genome Biol. Evol.">
        <title>Organellar Genomes of White Spruce (Picea glauca): Assembly and Annotation.</title>
        <authorList>
            <person name="Jackman S.D."/>
            <person name="Warren R.L."/>
            <person name="Gibb E.A."/>
            <person name="Vandervalk B.P."/>
            <person name="Mohamadi H."/>
            <person name="Chu J."/>
            <person name="Raymond A."/>
            <person name="Pleasance S."/>
            <person name="Coope R."/>
            <person name="Wildung M.R."/>
            <person name="Ritland C.E."/>
            <person name="Bousquet J."/>
            <person name="Jones S.J."/>
            <person name="Bohlmann J."/>
            <person name="Birol I."/>
        </authorList>
    </citation>
    <scope>NUCLEOTIDE SEQUENCE [LARGE SCALE GENOMIC DNA]</scope>
    <source>
        <tissue evidence="1">Flushing bud</tissue>
    </source>
</reference>
<accession>A0A101LZF4</accession>
<name>A0A101LZF4_PICGL</name>
<sequence>MNLARKELIDLLARPMNLASMGKDYELPFMRKKDHIAIAPGFPNQSISLVVSATTLPLPIAQIQSINLNKSIH</sequence>
<geneLocation type="mitochondrion" evidence="1"/>
<keyword evidence="1" id="KW-0496">Mitochondrion</keyword>
<organism evidence="1">
    <name type="scientific">Picea glauca</name>
    <name type="common">White spruce</name>
    <name type="synonym">Pinus glauca</name>
    <dbReference type="NCBI Taxonomy" id="3330"/>
    <lineage>
        <taxon>Eukaryota</taxon>
        <taxon>Viridiplantae</taxon>
        <taxon>Streptophyta</taxon>
        <taxon>Embryophyta</taxon>
        <taxon>Tracheophyta</taxon>
        <taxon>Spermatophyta</taxon>
        <taxon>Pinopsida</taxon>
        <taxon>Pinidae</taxon>
        <taxon>Conifers I</taxon>
        <taxon>Pinales</taxon>
        <taxon>Pinaceae</taxon>
        <taxon>Picea</taxon>
    </lineage>
</organism>
<gene>
    <name evidence="1" type="ORF">ABT39_MTgene5208</name>
</gene>
<protein>
    <submittedName>
        <fullName evidence="1">Uncharacterized protein</fullName>
    </submittedName>
</protein>
<proteinExistence type="predicted"/>
<dbReference type="AlphaFoldDB" id="A0A101LZF4"/>
<evidence type="ECO:0000313" key="1">
    <source>
        <dbReference type="EMBL" id="KUM48211.1"/>
    </source>
</evidence>
<comment type="caution">
    <text evidence="1">The sequence shown here is derived from an EMBL/GenBank/DDBJ whole genome shotgun (WGS) entry which is preliminary data.</text>
</comment>